<feature type="compositionally biased region" description="Gly residues" evidence="1">
    <location>
        <begin position="577"/>
        <end position="588"/>
    </location>
</feature>
<feature type="region of interest" description="Disordered" evidence="1">
    <location>
        <begin position="568"/>
        <end position="608"/>
    </location>
</feature>
<dbReference type="InterPro" id="IPR025584">
    <property type="entry name" value="Cthe_2159"/>
</dbReference>
<evidence type="ECO:0000256" key="1">
    <source>
        <dbReference type="SAM" id="MobiDB-lite"/>
    </source>
</evidence>
<feature type="chain" id="PRO_5006153251" description="Carbohydrate-binding domain-containing protein" evidence="2">
    <location>
        <begin position="25"/>
        <end position="608"/>
    </location>
</feature>
<dbReference type="PROSITE" id="PS51257">
    <property type="entry name" value="PROKAR_LIPOPROTEIN"/>
    <property type="match status" value="1"/>
</dbReference>
<comment type="caution">
    <text evidence="3">The sequence shown here is derived from an EMBL/GenBank/DDBJ whole genome shotgun (WGS) entry which is preliminary data.</text>
</comment>
<sequence>MKNKSLLMLSSFIISVAVITSCTAANTGGEGSKNSNTNNIEAESTVNAIQAVTVEYEKDDYYFDWKSGSYETIDLSKGSASIDKSGIYEITGTLKEGSLTVEVDKTKDEGTVFLILNNINISNSASAPIYIKEAKKAVLILENETSNNVYQGSESTADENGEPSAAIFSKANLTITGSGTISVTSDYNDGITSKDDLKITDGTIKINSKADGIVGKDILAIEKADVTIIAGKDGMRSTNDTDENKGNVIIKEGVYTITANNDGIQAYSTLQIDGGIFNITTGGGYTGKVINENTEWSGRIGRELQQTQDTTPNEDSDSMKGLKATGGMIINNGTFTLSNSDDSIHSGGNIIINGGTIAASTDDDGIHSDAGITINGGIIDIKNSYESIEGVDITVNSGKINMNARDDGFNVNDSSGLLTLNGGEIYLNSGGDGLDSNGSVNMTGGAVYVEGPVNSGNGAIDYDRQFTISGGILIASGSSGMAQTPDTSSTQPSIMMYFSTVQQAGTKITLKDDNGKEIISFAPAKQFGTIVISAPDLKTGSNYTLYSNESQIVSFSLSDTVTYVNESGVTTNQSRGPQGGNPQGGGFNTGAPGSERPQRPEGARQPGA</sequence>
<dbReference type="PATRIC" id="fig|36849.3.peg.2588"/>
<dbReference type="AlphaFoldDB" id="A0A0P8W9D3"/>
<dbReference type="EMBL" id="LKET01000032">
    <property type="protein sequence ID" value="KPU44287.1"/>
    <property type="molecule type" value="Genomic_DNA"/>
</dbReference>
<dbReference type="STRING" id="36849.OXPF_24550"/>
<keyword evidence="2" id="KW-0732">Signal</keyword>
<organism evidence="3 4">
    <name type="scientific">Oxobacter pfennigii</name>
    <dbReference type="NCBI Taxonomy" id="36849"/>
    <lineage>
        <taxon>Bacteria</taxon>
        <taxon>Bacillati</taxon>
        <taxon>Bacillota</taxon>
        <taxon>Clostridia</taxon>
        <taxon>Eubacteriales</taxon>
        <taxon>Clostridiaceae</taxon>
        <taxon>Oxobacter</taxon>
    </lineage>
</organism>
<dbReference type="RefSeq" id="WP_054875469.1">
    <property type="nucleotide sequence ID" value="NZ_LKET01000032.1"/>
</dbReference>
<feature type="signal peptide" evidence="2">
    <location>
        <begin position="1"/>
        <end position="24"/>
    </location>
</feature>
<evidence type="ECO:0000313" key="3">
    <source>
        <dbReference type="EMBL" id="KPU44287.1"/>
    </source>
</evidence>
<evidence type="ECO:0000313" key="4">
    <source>
        <dbReference type="Proteomes" id="UP000050326"/>
    </source>
</evidence>
<name>A0A0P8W9D3_9CLOT</name>
<evidence type="ECO:0008006" key="5">
    <source>
        <dbReference type="Google" id="ProtNLM"/>
    </source>
</evidence>
<gene>
    <name evidence="3" type="ORF">OXPF_24550</name>
</gene>
<dbReference type="Pfam" id="PF14262">
    <property type="entry name" value="Cthe_2159"/>
    <property type="match status" value="1"/>
</dbReference>
<keyword evidence="4" id="KW-1185">Reference proteome</keyword>
<accession>A0A0P8W9D3</accession>
<evidence type="ECO:0000256" key="2">
    <source>
        <dbReference type="SAM" id="SignalP"/>
    </source>
</evidence>
<dbReference type="OrthoDB" id="9812829at2"/>
<dbReference type="Proteomes" id="UP000050326">
    <property type="component" value="Unassembled WGS sequence"/>
</dbReference>
<reference evidence="3 4" key="1">
    <citation type="submission" date="2015-09" db="EMBL/GenBank/DDBJ databases">
        <title>Genome sequence of Oxobacter pfennigii DSM 3222.</title>
        <authorList>
            <person name="Poehlein A."/>
            <person name="Bengelsdorf F.R."/>
            <person name="Schiel-Bengelsdorf B."/>
            <person name="Duerre P."/>
            <person name="Daniel R."/>
        </authorList>
    </citation>
    <scope>NUCLEOTIDE SEQUENCE [LARGE SCALE GENOMIC DNA]</scope>
    <source>
        <strain evidence="3 4">DSM 3222</strain>
    </source>
</reference>
<proteinExistence type="predicted"/>
<protein>
    <recommendedName>
        <fullName evidence="5">Carbohydrate-binding domain-containing protein</fullName>
    </recommendedName>
</protein>